<dbReference type="Gene3D" id="1.10.510.10">
    <property type="entry name" value="Transferase(Phosphotransferase) domain 1"/>
    <property type="match status" value="1"/>
</dbReference>
<dbReference type="OrthoDB" id="3217871at2759"/>
<keyword evidence="2" id="KW-1185">Reference proteome</keyword>
<organism evidence="1 2">
    <name type="scientific">Cyclocybe aegerita</name>
    <name type="common">Black poplar mushroom</name>
    <name type="synonym">Agrocybe aegerita</name>
    <dbReference type="NCBI Taxonomy" id="1973307"/>
    <lineage>
        <taxon>Eukaryota</taxon>
        <taxon>Fungi</taxon>
        <taxon>Dikarya</taxon>
        <taxon>Basidiomycota</taxon>
        <taxon>Agaricomycotina</taxon>
        <taxon>Agaricomycetes</taxon>
        <taxon>Agaricomycetidae</taxon>
        <taxon>Agaricales</taxon>
        <taxon>Agaricineae</taxon>
        <taxon>Bolbitiaceae</taxon>
        <taxon>Cyclocybe</taxon>
    </lineage>
</organism>
<name>A0A8S0XUD7_CYCAE</name>
<evidence type="ECO:0000313" key="1">
    <source>
        <dbReference type="EMBL" id="CAA7266011.1"/>
    </source>
</evidence>
<dbReference type="AlphaFoldDB" id="A0A8S0XUD7"/>
<protein>
    <submittedName>
        <fullName evidence="1">Uncharacterized protein</fullName>
    </submittedName>
</protein>
<accession>A0A8S0XUD7</accession>
<evidence type="ECO:0000313" key="2">
    <source>
        <dbReference type="Proteomes" id="UP000467700"/>
    </source>
</evidence>
<dbReference type="SUPFAM" id="SSF56112">
    <property type="entry name" value="Protein kinase-like (PK-like)"/>
    <property type="match status" value="1"/>
</dbReference>
<sequence length="227" mass="26319">MLRLGRKYSFKNFWKEAVHVLEIQFPSDLFSWEQSWNNPCCNRLQADDEEIFDVIALAHQNCVKSILPAACANMFLRRPREDIKARLTALKPLMRTDEPLTFFLACEKVANSVVECMFKWIHNGTIPCPKCASPEKEEPRTWLHNVIDFALAKKFRDSKTTMYILYKQDDFHGVGTSLFAAINTHLGVESSRRDDLKPLAYLLIYFLRSTAYLICVATDECRRCRSP</sequence>
<dbReference type="EMBL" id="CACVBS010000052">
    <property type="protein sequence ID" value="CAA7266011.1"/>
    <property type="molecule type" value="Genomic_DNA"/>
</dbReference>
<gene>
    <name evidence="1" type="ORF">AAE3_LOCUS8363</name>
</gene>
<dbReference type="Proteomes" id="UP000467700">
    <property type="component" value="Unassembled WGS sequence"/>
</dbReference>
<comment type="caution">
    <text evidence="1">The sequence shown here is derived from an EMBL/GenBank/DDBJ whole genome shotgun (WGS) entry which is preliminary data.</text>
</comment>
<proteinExistence type="predicted"/>
<reference evidence="1 2" key="1">
    <citation type="submission" date="2020-01" db="EMBL/GenBank/DDBJ databases">
        <authorList>
            <person name="Gupta K D."/>
        </authorList>
    </citation>
    <scope>NUCLEOTIDE SEQUENCE [LARGE SCALE GENOMIC DNA]</scope>
</reference>
<dbReference type="InterPro" id="IPR011009">
    <property type="entry name" value="Kinase-like_dom_sf"/>
</dbReference>